<accession>A0AAV8Y8T4</accession>
<dbReference type="PANTHER" id="PTHR43372">
    <property type="entry name" value="FATTY-ACID AMIDE HYDROLASE"/>
    <property type="match status" value="1"/>
</dbReference>
<evidence type="ECO:0000313" key="3">
    <source>
        <dbReference type="EMBL" id="KAJ8946807.1"/>
    </source>
</evidence>
<dbReference type="PANTHER" id="PTHR43372:SF1">
    <property type="entry name" value="LD38433P"/>
    <property type="match status" value="1"/>
</dbReference>
<sequence>FFVILPIYLIFTIIDLSIFVGMTFRTGKEEQTIVVAGTLTRYAEDISPLLKVLIAENVNKLKLDEPVDVKSIKIYYTLHPRDPFVSPFRDEMKNTMMRYIICSHNMNILGKSQMLSITLPKYQMKNQKKVEFEGTKYEGKLWRYWMTQETNANFKRDITNREGEVKLRDNGVLLYPSAPWPASYHHTALLRPWNYNLFAIWNVLKFPVTQVPMGLKDGLPVGIQVVAAPYQDHLCIAVARELERAFGGYVPPFETS</sequence>
<keyword evidence="1" id="KW-0812">Transmembrane</keyword>
<feature type="non-terminal residue" evidence="3">
    <location>
        <position position="1"/>
    </location>
</feature>
<dbReference type="InterPro" id="IPR052739">
    <property type="entry name" value="FAAH2"/>
</dbReference>
<dbReference type="AlphaFoldDB" id="A0AAV8Y8T4"/>
<keyword evidence="4" id="KW-1185">Reference proteome</keyword>
<evidence type="ECO:0000259" key="2">
    <source>
        <dbReference type="Pfam" id="PF01425"/>
    </source>
</evidence>
<dbReference type="GO" id="GO:0012505">
    <property type="term" value="C:endomembrane system"/>
    <property type="evidence" value="ECO:0007669"/>
    <property type="project" value="TreeGrafter"/>
</dbReference>
<comment type="caution">
    <text evidence="3">The sequence shown here is derived from an EMBL/GenBank/DDBJ whole genome shotgun (WGS) entry which is preliminary data.</text>
</comment>
<proteinExistence type="predicted"/>
<feature type="transmembrane region" description="Helical" evidence="1">
    <location>
        <begin position="6"/>
        <end position="24"/>
    </location>
</feature>
<name>A0AAV8Y8T4_9CUCU</name>
<keyword evidence="1" id="KW-0472">Membrane</keyword>
<feature type="domain" description="Amidase" evidence="2">
    <location>
        <begin position="28"/>
        <end position="235"/>
    </location>
</feature>
<evidence type="ECO:0000256" key="1">
    <source>
        <dbReference type="SAM" id="Phobius"/>
    </source>
</evidence>
<dbReference type="Gene3D" id="3.90.1300.10">
    <property type="entry name" value="Amidase signature (AS) domain"/>
    <property type="match status" value="1"/>
</dbReference>
<reference evidence="3" key="1">
    <citation type="journal article" date="2023" name="Insect Mol. Biol.">
        <title>Genome sequencing provides insights into the evolution of gene families encoding plant cell wall-degrading enzymes in longhorned beetles.</title>
        <authorList>
            <person name="Shin N.R."/>
            <person name="Okamura Y."/>
            <person name="Kirsch R."/>
            <person name="Pauchet Y."/>
        </authorList>
    </citation>
    <scope>NUCLEOTIDE SEQUENCE</scope>
    <source>
        <strain evidence="3">RBIC_L_NR</strain>
    </source>
</reference>
<organism evidence="3 4">
    <name type="scientific">Rhamnusium bicolor</name>
    <dbReference type="NCBI Taxonomy" id="1586634"/>
    <lineage>
        <taxon>Eukaryota</taxon>
        <taxon>Metazoa</taxon>
        <taxon>Ecdysozoa</taxon>
        <taxon>Arthropoda</taxon>
        <taxon>Hexapoda</taxon>
        <taxon>Insecta</taxon>
        <taxon>Pterygota</taxon>
        <taxon>Neoptera</taxon>
        <taxon>Endopterygota</taxon>
        <taxon>Coleoptera</taxon>
        <taxon>Polyphaga</taxon>
        <taxon>Cucujiformia</taxon>
        <taxon>Chrysomeloidea</taxon>
        <taxon>Cerambycidae</taxon>
        <taxon>Lepturinae</taxon>
        <taxon>Rhagiini</taxon>
        <taxon>Rhamnusium</taxon>
    </lineage>
</organism>
<dbReference type="InterPro" id="IPR036928">
    <property type="entry name" value="AS_sf"/>
</dbReference>
<dbReference type="SUPFAM" id="SSF75304">
    <property type="entry name" value="Amidase signature (AS) enzymes"/>
    <property type="match status" value="1"/>
</dbReference>
<dbReference type="Proteomes" id="UP001162156">
    <property type="component" value="Unassembled WGS sequence"/>
</dbReference>
<gene>
    <name evidence="3" type="ORF">NQ314_008791</name>
</gene>
<dbReference type="Pfam" id="PF01425">
    <property type="entry name" value="Amidase"/>
    <property type="match status" value="1"/>
</dbReference>
<dbReference type="EMBL" id="JANEYF010002419">
    <property type="protein sequence ID" value="KAJ8946807.1"/>
    <property type="molecule type" value="Genomic_DNA"/>
</dbReference>
<evidence type="ECO:0000313" key="4">
    <source>
        <dbReference type="Proteomes" id="UP001162156"/>
    </source>
</evidence>
<protein>
    <recommendedName>
        <fullName evidence="2">Amidase domain-containing protein</fullName>
    </recommendedName>
</protein>
<keyword evidence="1" id="KW-1133">Transmembrane helix</keyword>
<dbReference type="InterPro" id="IPR023631">
    <property type="entry name" value="Amidase_dom"/>
</dbReference>